<dbReference type="Proteomes" id="UP000316882">
    <property type="component" value="Unassembled WGS sequence"/>
</dbReference>
<keyword evidence="3" id="KW-0813">Transport</keyword>
<dbReference type="InterPro" id="IPR013525">
    <property type="entry name" value="ABC2_TM"/>
</dbReference>
<protein>
    <submittedName>
        <fullName evidence="9">ABC transporter permease</fullName>
    </submittedName>
</protein>
<evidence type="ECO:0000256" key="3">
    <source>
        <dbReference type="ARBA" id="ARBA00022448"/>
    </source>
</evidence>
<evidence type="ECO:0000256" key="6">
    <source>
        <dbReference type="ARBA" id="ARBA00022989"/>
    </source>
</evidence>
<evidence type="ECO:0000256" key="1">
    <source>
        <dbReference type="ARBA" id="ARBA00004651"/>
    </source>
</evidence>
<evidence type="ECO:0000256" key="2">
    <source>
        <dbReference type="ARBA" id="ARBA00007783"/>
    </source>
</evidence>
<keyword evidence="4" id="KW-1003">Cell membrane</keyword>
<dbReference type="PANTHER" id="PTHR30294:SF48">
    <property type="entry name" value="LINEARMYCIN RESISTANCE PERMEASE PROTEIN LNRM"/>
    <property type="match status" value="1"/>
</dbReference>
<accession>A0A4Y3PBS5</accession>
<dbReference type="AlphaFoldDB" id="A0A4Y3PBS5"/>
<evidence type="ECO:0000256" key="5">
    <source>
        <dbReference type="ARBA" id="ARBA00022692"/>
    </source>
</evidence>
<dbReference type="EMBL" id="BJMH01000006">
    <property type="protein sequence ID" value="GEB31990.1"/>
    <property type="molecule type" value="Genomic_DNA"/>
</dbReference>
<dbReference type="GO" id="GO:0140359">
    <property type="term" value="F:ABC-type transporter activity"/>
    <property type="evidence" value="ECO:0007669"/>
    <property type="project" value="InterPro"/>
</dbReference>
<dbReference type="RefSeq" id="WP_122966339.1">
    <property type="nucleotide sequence ID" value="NZ_BJMH01000006.1"/>
</dbReference>
<dbReference type="PANTHER" id="PTHR30294">
    <property type="entry name" value="MEMBRANE COMPONENT OF ABC TRANSPORTER YHHJ-RELATED"/>
    <property type="match status" value="1"/>
</dbReference>
<dbReference type="GO" id="GO:0005886">
    <property type="term" value="C:plasma membrane"/>
    <property type="evidence" value="ECO:0007669"/>
    <property type="project" value="UniProtKB-SubCell"/>
</dbReference>
<keyword evidence="10" id="KW-1185">Reference proteome</keyword>
<evidence type="ECO:0000259" key="8">
    <source>
        <dbReference type="PROSITE" id="PS51012"/>
    </source>
</evidence>
<evidence type="ECO:0000313" key="9">
    <source>
        <dbReference type="EMBL" id="GEB31990.1"/>
    </source>
</evidence>
<dbReference type="STRING" id="54914.AV540_01800"/>
<evidence type="ECO:0000313" key="10">
    <source>
        <dbReference type="Proteomes" id="UP000316882"/>
    </source>
</evidence>
<feature type="domain" description="ABC transmembrane type-2" evidence="8">
    <location>
        <begin position="149"/>
        <end position="372"/>
    </location>
</feature>
<dbReference type="InterPro" id="IPR051449">
    <property type="entry name" value="ABC-2_transporter_component"/>
</dbReference>
<keyword evidence="6" id="KW-1133">Transmembrane helix</keyword>
<dbReference type="PROSITE" id="PS51012">
    <property type="entry name" value="ABC_TM2"/>
    <property type="match status" value="1"/>
</dbReference>
<gene>
    <name evidence="9" type="ORF">BPA01_15700</name>
</gene>
<evidence type="ECO:0000256" key="7">
    <source>
        <dbReference type="ARBA" id="ARBA00023136"/>
    </source>
</evidence>
<comment type="caution">
    <text evidence="9">The sequence shown here is derived from an EMBL/GenBank/DDBJ whole genome shotgun (WGS) entry which is preliminary data.</text>
</comment>
<sequence length="375" mass="41254">MAIWRIALKEILSSVRNRQTFLFMLALPIILMLILGAGLSNAFSSKHSVGEVRLLYQATFSENDMSAYWDSFTKAIGKEGVEVVPIRPGMDWRQEVSSGRYTAYATIDKEGIAFFGSSKNTVESGILQGMLVAFADRYALGTAAFQASPGVGTNILKHAAESKDFIQETTLAAVRKPGSIDYYAVSMTTMIALFSIISANYLFGAERARKTAIRLMAAPISKGEILVGKMIGNVFINTLCVLVVVLFSKFVYHAYWGNHFWLVLLALLTEVLLAVSLGLGIGFLLTKQEGSYMVVMIFLQCASFFGGAYFPIENTEGILTLLTNLSPLRWINTALLELIYMDNIAAVWKVIGLNLGIAAVFLVLTVISIRRREAF</sequence>
<comment type="similarity">
    <text evidence="2">Belongs to the ABC-2 integral membrane protein family.</text>
</comment>
<evidence type="ECO:0000256" key="4">
    <source>
        <dbReference type="ARBA" id="ARBA00022475"/>
    </source>
</evidence>
<keyword evidence="7" id="KW-0472">Membrane</keyword>
<keyword evidence="5" id="KW-0812">Transmembrane</keyword>
<dbReference type="InterPro" id="IPR047817">
    <property type="entry name" value="ABC2_TM_bact-type"/>
</dbReference>
<reference evidence="9 10" key="1">
    <citation type="submission" date="2019-06" db="EMBL/GenBank/DDBJ databases">
        <title>Whole genome shotgun sequence of Brevibacillus parabrevis NBRC 12334.</title>
        <authorList>
            <person name="Hosoyama A."/>
            <person name="Uohara A."/>
            <person name="Ohji S."/>
            <person name="Ichikawa N."/>
        </authorList>
    </citation>
    <scope>NUCLEOTIDE SEQUENCE [LARGE SCALE GENOMIC DNA]</scope>
    <source>
        <strain evidence="9 10">NBRC 12334</strain>
    </source>
</reference>
<proteinExistence type="inferred from homology"/>
<name>A0A4Y3PBS5_BREPA</name>
<comment type="subcellular location">
    <subcellularLocation>
        <location evidence="1">Cell membrane</location>
        <topology evidence="1">Multi-pass membrane protein</topology>
    </subcellularLocation>
</comment>
<dbReference type="Pfam" id="PF12698">
    <property type="entry name" value="ABC2_membrane_3"/>
    <property type="match status" value="1"/>
</dbReference>
<organism evidence="9 10">
    <name type="scientific">Brevibacillus parabrevis</name>
    <dbReference type="NCBI Taxonomy" id="54914"/>
    <lineage>
        <taxon>Bacteria</taxon>
        <taxon>Bacillati</taxon>
        <taxon>Bacillota</taxon>
        <taxon>Bacilli</taxon>
        <taxon>Bacillales</taxon>
        <taxon>Paenibacillaceae</taxon>
        <taxon>Brevibacillus</taxon>
    </lineage>
</organism>